<dbReference type="Pfam" id="PF02350">
    <property type="entry name" value="Epimerase_2"/>
    <property type="match status" value="1"/>
</dbReference>
<dbReference type="CDD" id="cd03786">
    <property type="entry name" value="GTB_UDP-GlcNAc_2-Epimerase"/>
    <property type="match status" value="1"/>
</dbReference>
<accession>A0A852VS14</accession>
<dbReference type="NCBIfam" id="TIGR00236">
    <property type="entry name" value="wecB"/>
    <property type="match status" value="1"/>
</dbReference>
<dbReference type="InterPro" id="IPR029767">
    <property type="entry name" value="WecB-like"/>
</dbReference>
<reference evidence="6 7" key="1">
    <citation type="submission" date="2020-07" db="EMBL/GenBank/DDBJ databases">
        <title>Sequencing the genomes of 1000 actinobacteria strains.</title>
        <authorList>
            <person name="Klenk H.-P."/>
        </authorList>
    </citation>
    <scope>NUCLEOTIDE SEQUENCE [LARGE SCALE GENOMIC DNA]</scope>
    <source>
        <strain evidence="6 7">DSM 26154</strain>
    </source>
</reference>
<feature type="domain" description="UDP-N-acetylglucosamine 2-epimerase" evidence="5">
    <location>
        <begin position="35"/>
        <end position="390"/>
    </location>
</feature>
<dbReference type="SUPFAM" id="SSF53756">
    <property type="entry name" value="UDP-Glycosyltransferase/glycogen phosphorylase"/>
    <property type="match status" value="1"/>
</dbReference>
<comment type="caution">
    <text evidence="6">The sequence shown here is derived from an EMBL/GenBank/DDBJ whole genome shotgun (WGS) entry which is preliminary data.</text>
</comment>
<evidence type="ECO:0000256" key="3">
    <source>
        <dbReference type="ARBA" id="ARBA00038858"/>
    </source>
</evidence>
<dbReference type="Proteomes" id="UP000554054">
    <property type="component" value="Unassembled WGS sequence"/>
</dbReference>
<organism evidence="6 7">
    <name type="scientific">Janibacter cremeus</name>
    <dbReference type="NCBI Taxonomy" id="1285192"/>
    <lineage>
        <taxon>Bacteria</taxon>
        <taxon>Bacillati</taxon>
        <taxon>Actinomycetota</taxon>
        <taxon>Actinomycetes</taxon>
        <taxon>Micrococcales</taxon>
        <taxon>Intrasporangiaceae</taxon>
        <taxon>Janibacter</taxon>
    </lineage>
</organism>
<name>A0A852VS14_9MICO</name>
<comment type="similarity">
    <text evidence="2 4">Belongs to the UDP-N-acetylglucosamine 2-epimerase family.</text>
</comment>
<dbReference type="EC" id="5.1.3.14" evidence="3"/>
<dbReference type="PANTHER" id="PTHR43174">
    <property type="entry name" value="UDP-N-ACETYLGLUCOSAMINE 2-EPIMERASE"/>
    <property type="match status" value="1"/>
</dbReference>
<evidence type="ECO:0000256" key="4">
    <source>
        <dbReference type="RuleBase" id="RU003513"/>
    </source>
</evidence>
<dbReference type="InterPro" id="IPR003331">
    <property type="entry name" value="UDP_GlcNAc_Epimerase_2_dom"/>
</dbReference>
<dbReference type="Gene3D" id="3.40.50.2000">
    <property type="entry name" value="Glycogen Phosphorylase B"/>
    <property type="match status" value="2"/>
</dbReference>
<gene>
    <name evidence="6" type="ORF">BJY20_002060</name>
</gene>
<dbReference type="PANTHER" id="PTHR43174:SF2">
    <property type="entry name" value="UDP-N-ACETYLGLUCOSAMINE 2-EPIMERASE"/>
    <property type="match status" value="1"/>
</dbReference>
<protein>
    <recommendedName>
        <fullName evidence="3">UDP-N-acetylglucosamine 2-epimerase (non-hydrolyzing)</fullName>
        <ecNumber evidence="3">5.1.3.14</ecNumber>
    </recommendedName>
</protein>
<evidence type="ECO:0000313" key="6">
    <source>
        <dbReference type="EMBL" id="NYF98668.1"/>
    </source>
</evidence>
<dbReference type="GO" id="GO:0008761">
    <property type="term" value="F:UDP-N-acetylglucosamine 2-epimerase activity"/>
    <property type="evidence" value="ECO:0007669"/>
    <property type="project" value="UniProtKB-EC"/>
</dbReference>
<evidence type="ECO:0000313" key="7">
    <source>
        <dbReference type="Proteomes" id="UP000554054"/>
    </source>
</evidence>
<evidence type="ECO:0000256" key="1">
    <source>
        <dbReference type="ARBA" id="ARBA00023235"/>
    </source>
</evidence>
<dbReference type="AlphaFoldDB" id="A0A852VS14"/>
<sequence length="446" mass="48035">MHHDHVQRPRRKILVVVGTRPEAIKMAPLARAMADSHLVQPYIVATGQHPGIVDVVFERVGLTVDADLGAGRPGLTLNELFAHILTGFQQFFFEEFGLLEDRPADRDYRRFPVACLVHGDTTSAAAVALAAFHLGLPVAHVEAGLRTGDIRSPFPEESNRAMISRLAFFHLAPTSTNQENLIRENVPSERIFVAGNTAIDALQDAADMEGSYGVAELDQLEADPAVPVVVVTAHRRENWGGGLERIGAAIAELAHRFETVKFVLPLHPNPAVASILRSKLDDLPNVIMVASLAYVPFARLLKRACLVITDSGGIQEEAPAVGTPVLVLRESTERQEGVDAGTLKLVGTNVQRIVAEASALLGSATAREAMTSRENPYGDGHASERIVAAFEHIAYGTAAPAPYGAGFSRQALRRLGGWDEVRQSDDIAADVEGESSEAVVTKTLQQ</sequence>
<keyword evidence="7" id="KW-1185">Reference proteome</keyword>
<proteinExistence type="inferred from homology"/>
<dbReference type="EMBL" id="JACCAE010000001">
    <property type="protein sequence ID" value="NYF98668.1"/>
    <property type="molecule type" value="Genomic_DNA"/>
</dbReference>
<evidence type="ECO:0000256" key="2">
    <source>
        <dbReference type="ARBA" id="ARBA00038209"/>
    </source>
</evidence>
<keyword evidence="1 4" id="KW-0413">Isomerase</keyword>
<evidence type="ECO:0000259" key="5">
    <source>
        <dbReference type="Pfam" id="PF02350"/>
    </source>
</evidence>